<proteinExistence type="predicted"/>
<evidence type="ECO:0000313" key="3">
    <source>
        <dbReference type="EMBL" id="MFD1373106.1"/>
    </source>
</evidence>
<dbReference type="InterPro" id="IPR010095">
    <property type="entry name" value="Cas12f1-like_TNB"/>
</dbReference>
<name>A0ABW4AQF0_9ACTN</name>
<evidence type="ECO:0000313" key="4">
    <source>
        <dbReference type="Proteomes" id="UP001597183"/>
    </source>
</evidence>
<reference evidence="4" key="1">
    <citation type="journal article" date="2019" name="Int. J. Syst. Evol. Microbiol.">
        <title>The Global Catalogue of Microorganisms (GCM) 10K type strain sequencing project: providing services to taxonomists for standard genome sequencing and annotation.</title>
        <authorList>
            <consortium name="The Broad Institute Genomics Platform"/>
            <consortium name="The Broad Institute Genome Sequencing Center for Infectious Disease"/>
            <person name="Wu L."/>
            <person name="Ma J."/>
        </authorList>
    </citation>
    <scope>NUCLEOTIDE SEQUENCE [LARGE SCALE GENOMIC DNA]</scope>
    <source>
        <strain evidence="4">CCM 7526</strain>
    </source>
</reference>
<feature type="domain" description="Cas12f1-like TNB" evidence="2">
    <location>
        <begin position="5"/>
        <end position="27"/>
    </location>
</feature>
<organism evidence="3 4">
    <name type="scientific">Actinoplanes sichuanensis</name>
    <dbReference type="NCBI Taxonomy" id="512349"/>
    <lineage>
        <taxon>Bacteria</taxon>
        <taxon>Bacillati</taxon>
        <taxon>Actinomycetota</taxon>
        <taxon>Actinomycetes</taxon>
        <taxon>Micromonosporales</taxon>
        <taxon>Micromonosporaceae</taxon>
        <taxon>Actinoplanes</taxon>
    </lineage>
</organism>
<dbReference type="RefSeq" id="WP_378079218.1">
    <property type="nucleotide sequence ID" value="NZ_AP028461.1"/>
</dbReference>
<keyword evidence="1" id="KW-0238">DNA-binding</keyword>
<accession>A0ABW4AQF0</accession>
<gene>
    <name evidence="3" type="ORF">ACFQ5G_47920</name>
</gene>
<evidence type="ECO:0000259" key="2">
    <source>
        <dbReference type="Pfam" id="PF07282"/>
    </source>
</evidence>
<sequence>MSLSVREWTCTGCDTKHDRDVNAARNILAAGLVVTACGADRGPQRGAVSRAGSRR</sequence>
<comment type="caution">
    <text evidence="3">The sequence shown here is derived from an EMBL/GenBank/DDBJ whole genome shotgun (WGS) entry which is preliminary data.</text>
</comment>
<evidence type="ECO:0000256" key="1">
    <source>
        <dbReference type="ARBA" id="ARBA00023125"/>
    </source>
</evidence>
<dbReference type="EMBL" id="JBHTMK010000064">
    <property type="protein sequence ID" value="MFD1373106.1"/>
    <property type="molecule type" value="Genomic_DNA"/>
</dbReference>
<protein>
    <submittedName>
        <fullName evidence="3">Zinc ribbon domain-containing protein</fullName>
    </submittedName>
</protein>
<dbReference type="Proteomes" id="UP001597183">
    <property type="component" value="Unassembled WGS sequence"/>
</dbReference>
<keyword evidence="4" id="KW-1185">Reference proteome</keyword>
<dbReference type="Pfam" id="PF07282">
    <property type="entry name" value="Cas12f1-like_TNB"/>
    <property type="match status" value="1"/>
</dbReference>